<feature type="transmembrane region" description="Helical" evidence="7">
    <location>
        <begin position="133"/>
        <end position="153"/>
    </location>
</feature>
<feature type="transmembrane region" description="Helical" evidence="7">
    <location>
        <begin position="159"/>
        <end position="176"/>
    </location>
</feature>
<evidence type="ECO:0000313" key="10">
    <source>
        <dbReference type="Proteomes" id="UP001315278"/>
    </source>
</evidence>
<feature type="transmembrane region" description="Helical" evidence="7">
    <location>
        <begin position="33"/>
        <end position="55"/>
    </location>
</feature>
<organism evidence="9 10">
    <name type="scientific">Bradyrhizobium jicamae</name>
    <dbReference type="NCBI Taxonomy" id="280332"/>
    <lineage>
        <taxon>Bacteria</taxon>
        <taxon>Pseudomonadati</taxon>
        <taxon>Pseudomonadota</taxon>
        <taxon>Alphaproteobacteria</taxon>
        <taxon>Hyphomicrobiales</taxon>
        <taxon>Nitrobacteraceae</taxon>
        <taxon>Bradyrhizobium</taxon>
    </lineage>
</organism>
<dbReference type="Pfam" id="PF12911">
    <property type="entry name" value="OppC_N"/>
    <property type="match status" value="1"/>
</dbReference>
<evidence type="ECO:0000256" key="2">
    <source>
        <dbReference type="ARBA" id="ARBA00022448"/>
    </source>
</evidence>
<keyword evidence="6 7" id="KW-0472">Membrane</keyword>
<dbReference type="SUPFAM" id="SSF161098">
    <property type="entry name" value="MetI-like"/>
    <property type="match status" value="1"/>
</dbReference>
<feature type="transmembrane region" description="Helical" evidence="7">
    <location>
        <begin position="203"/>
        <end position="229"/>
    </location>
</feature>
<sequence length="295" mass="31334">MTDTLLGTVTLAVSDELESPGRRAWRRLMKRRGAVLGLIVIAIFILMAVFAPLIVPYDPIATGWSLVRKAPSVQHWFGTDELGRDVLARVVYGARASLLAGITSVGIALLIGVPLGLVAGYRGGFIDALISRITDAMLACPFLILAIALAAFLGPSLGNAMIAIGISATPIFIRLTRGQVMSVKVEDYVEAARAMGNPRWRIALVHILPNILPALLVQATLSIAAAIIAEAALSFLGLGQQPPAPSWGSMLNAAQRFLTSAPWMAIWPGLAIFLVVLSFNLVGDGLRDALDPKAR</sequence>
<evidence type="ECO:0000256" key="4">
    <source>
        <dbReference type="ARBA" id="ARBA00022692"/>
    </source>
</evidence>
<dbReference type="Gene3D" id="1.10.3720.10">
    <property type="entry name" value="MetI-like"/>
    <property type="match status" value="1"/>
</dbReference>
<evidence type="ECO:0000256" key="1">
    <source>
        <dbReference type="ARBA" id="ARBA00004651"/>
    </source>
</evidence>
<dbReference type="InterPro" id="IPR000515">
    <property type="entry name" value="MetI-like"/>
</dbReference>
<accession>A0ABS5FDA4</accession>
<proteinExistence type="inferred from homology"/>
<dbReference type="CDD" id="cd06261">
    <property type="entry name" value="TM_PBP2"/>
    <property type="match status" value="1"/>
</dbReference>
<keyword evidence="2 7" id="KW-0813">Transport</keyword>
<comment type="similarity">
    <text evidence="7">Belongs to the binding-protein-dependent transport system permease family.</text>
</comment>
<dbReference type="RefSeq" id="WP_212395296.1">
    <property type="nucleotide sequence ID" value="NZ_JAFCJH010000003.1"/>
</dbReference>
<evidence type="ECO:0000256" key="7">
    <source>
        <dbReference type="RuleBase" id="RU363032"/>
    </source>
</evidence>
<keyword evidence="4 7" id="KW-0812">Transmembrane</keyword>
<feature type="domain" description="ABC transmembrane type-1" evidence="8">
    <location>
        <begin position="94"/>
        <end position="283"/>
    </location>
</feature>
<evidence type="ECO:0000256" key="3">
    <source>
        <dbReference type="ARBA" id="ARBA00022475"/>
    </source>
</evidence>
<comment type="caution">
    <text evidence="9">The sequence shown here is derived from an EMBL/GenBank/DDBJ whole genome shotgun (WGS) entry which is preliminary data.</text>
</comment>
<feature type="transmembrane region" description="Helical" evidence="7">
    <location>
        <begin position="265"/>
        <end position="283"/>
    </location>
</feature>
<dbReference type="PANTHER" id="PTHR43386:SF25">
    <property type="entry name" value="PEPTIDE ABC TRANSPORTER PERMEASE PROTEIN"/>
    <property type="match status" value="1"/>
</dbReference>
<keyword evidence="3" id="KW-1003">Cell membrane</keyword>
<feature type="transmembrane region" description="Helical" evidence="7">
    <location>
        <begin position="98"/>
        <end position="121"/>
    </location>
</feature>
<evidence type="ECO:0000313" key="9">
    <source>
        <dbReference type="EMBL" id="MBR0794759.1"/>
    </source>
</evidence>
<comment type="subcellular location">
    <subcellularLocation>
        <location evidence="1 7">Cell membrane</location>
        <topology evidence="1 7">Multi-pass membrane protein</topology>
    </subcellularLocation>
</comment>
<dbReference type="EMBL" id="JAFCJH010000003">
    <property type="protein sequence ID" value="MBR0794759.1"/>
    <property type="molecule type" value="Genomic_DNA"/>
</dbReference>
<evidence type="ECO:0000256" key="6">
    <source>
        <dbReference type="ARBA" id="ARBA00023136"/>
    </source>
</evidence>
<dbReference type="InterPro" id="IPR050366">
    <property type="entry name" value="BP-dependent_transpt_permease"/>
</dbReference>
<dbReference type="PROSITE" id="PS50928">
    <property type="entry name" value="ABC_TM1"/>
    <property type="match status" value="1"/>
</dbReference>
<gene>
    <name evidence="9" type="ORF">JQ615_05050</name>
</gene>
<keyword evidence="5 7" id="KW-1133">Transmembrane helix</keyword>
<dbReference type="Pfam" id="PF00528">
    <property type="entry name" value="BPD_transp_1"/>
    <property type="match status" value="1"/>
</dbReference>
<evidence type="ECO:0000259" key="8">
    <source>
        <dbReference type="PROSITE" id="PS50928"/>
    </source>
</evidence>
<protein>
    <submittedName>
        <fullName evidence="9">ABC transporter permease</fullName>
    </submittedName>
</protein>
<dbReference type="InterPro" id="IPR025966">
    <property type="entry name" value="OppC_N"/>
</dbReference>
<evidence type="ECO:0000256" key="5">
    <source>
        <dbReference type="ARBA" id="ARBA00022989"/>
    </source>
</evidence>
<dbReference type="InterPro" id="IPR035906">
    <property type="entry name" value="MetI-like_sf"/>
</dbReference>
<dbReference type="PANTHER" id="PTHR43386">
    <property type="entry name" value="OLIGOPEPTIDE TRANSPORT SYSTEM PERMEASE PROTEIN APPC"/>
    <property type="match status" value="1"/>
</dbReference>
<reference evidence="10" key="1">
    <citation type="journal article" date="2021" name="ISME J.">
        <title>Evolutionary origin and ecological implication of a unique nif island in free-living Bradyrhizobium lineages.</title>
        <authorList>
            <person name="Tao J."/>
        </authorList>
    </citation>
    <scope>NUCLEOTIDE SEQUENCE [LARGE SCALE GENOMIC DNA]</scope>
    <source>
        <strain evidence="10">SZCCT0434</strain>
    </source>
</reference>
<dbReference type="Proteomes" id="UP001315278">
    <property type="component" value="Unassembled WGS sequence"/>
</dbReference>
<keyword evidence="10" id="KW-1185">Reference proteome</keyword>
<name>A0ABS5FDA4_9BRAD</name>